<feature type="region of interest" description="Disordered" evidence="2">
    <location>
        <begin position="1"/>
        <end position="24"/>
    </location>
</feature>
<keyword evidence="5" id="KW-1185">Reference proteome</keyword>
<dbReference type="PANTHER" id="PTHR21600">
    <property type="entry name" value="MITOCHONDRIAL RNA PSEUDOURIDINE SYNTHASE"/>
    <property type="match status" value="1"/>
</dbReference>
<dbReference type="GO" id="GO:0003723">
    <property type="term" value="F:RNA binding"/>
    <property type="evidence" value="ECO:0007669"/>
    <property type="project" value="InterPro"/>
</dbReference>
<accession>A0A8J4B4H8</accession>
<dbReference type="GO" id="GO:0009982">
    <property type="term" value="F:pseudouridine synthase activity"/>
    <property type="evidence" value="ECO:0007669"/>
    <property type="project" value="InterPro"/>
</dbReference>
<gene>
    <name evidence="4" type="ORF">Vafri_9142</name>
</gene>
<dbReference type="InterPro" id="IPR020103">
    <property type="entry name" value="PsdUridine_synth_cat_dom_sf"/>
</dbReference>
<evidence type="ECO:0000256" key="2">
    <source>
        <dbReference type="SAM" id="MobiDB-lite"/>
    </source>
</evidence>
<dbReference type="Pfam" id="PF00849">
    <property type="entry name" value="PseudoU_synth_2"/>
    <property type="match status" value="1"/>
</dbReference>
<dbReference type="GO" id="GO:0000455">
    <property type="term" value="P:enzyme-directed rRNA pseudouridine synthesis"/>
    <property type="evidence" value="ECO:0007669"/>
    <property type="project" value="TreeGrafter"/>
</dbReference>
<feature type="compositionally biased region" description="Low complexity" evidence="2">
    <location>
        <begin position="99"/>
        <end position="113"/>
    </location>
</feature>
<evidence type="ECO:0000313" key="5">
    <source>
        <dbReference type="Proteomes" id="UP000747399"/>
    </source>
</evidence>
<organism evidence="4 5">
    <name type="scientific">Volvox africanus</name>
    <dbReference type="NCBI Taxonomy" id="51714"/>
    <lineage>
        <taxon>Eukaryota</taxon>
        <taxon>Viridiplantae</taxon>
        <taxon>Chlorophyta</taxon>
        <taxon>core chlorophytes</taxon>
        <taxon>Chlorophyceae</taxon>
        <taxon>CS clade</taxon>
        <taxon>Chlamydomonadales</taxon>
        <taxon>Volvocaceae</taxon>
        <taxon>Volvox</taxon>
    </lineage>
</organism>
<feature type="region of interest" description="Disordered" evidence="2">
    <location>
        <begin position="132"/>
        <end position="181"/>
    </location>
</feature>
<dbReference type="EMBL" id="BNCO01000015">
    <property type="protein sequence ID" value="GIL53565.1"/>
    <property type="molecule type" value="Genomic_DNA"/>
</dbReference>
<protein>
    <recommendedName>
        <fullName evidence="3">Pseudouridine synthase RsuA/RluA-like domain-containing protein</fullName>
    </recommendedName>
</protein>
<feature type="region of interest" description="Disordered" evidence="2">
    <location>
        <begin position="71"/>
        <end position="119"/>
    </location>
</feature>
<reference evidence="4" key="1">
    <citation type="journal article" date="2021" name="Proc. Natl. Acad. Sci. U.S.A.">
        <title>Three genomes in the algal genus Volvox reveal the fate of a haploid sex-determining region after a transition to homothallism.</title>
        <authorList>
            <person name="Yamamoto K."/>
            <person name="Hamaji T."/>
            <person name="Kawai-Toyooka H."/>
            <person name="Matsuzaki R."/>
            <person name="Takahashi F."/>
            <person name="Nishimura Y."/>
            <person name="Kawachi M."/>
            <person name="Noguchi H."/>
            <person name="Minakuchi Y."/>
            <person name="Umen J.G."/>
            <person name="Toyoda A."/>
            <person name="Nozaki H."/>
        </authorList>
    </citation>
    <scope>NUCLEOTIDE SEQUENCE</scope>
    <source>
        <strain evidence="4">NIES-3780</strain>
    </source>
</reference>
<evidence type="ECO:0000313" key="4">
    <source>
        <dbReference type="EMBL" id="GIL53565.1"/>
    </source>
</evidence>
<sequence>MPGRQAVGLPTRRRPPENTATFSPGLRASSCLLQNLFKNRPQHLPSIRMGTDLHLFLGLAVTTAASGARLPSIPAPAPTGAGGKGQCSPTPPSTADAEPPSLSSTASSSNPHSFNQNEADDTFRHDKARMTHLPSAPRPLPLPPPPPLLLDPPSPSSQNLLAPSSASDLASSQPSSGRQRIPQAMVVLARAVVPPDYGPATTTTTTTLPEHLHRLLPEHCPTVTAAKRAIRRRLVLRIPRLATHGSVASGTDAVTGGPPHPAGVVASTRDTVTPGEVLQLLARRGTGIMGWVGPAAMRSVPTAAAAAAARGHNETNTNASSAAVAAAPAETSIDSCTVVLGNEHQAGCGPYAISLLQGLPVAYEDEHMAVVIKPPGIETQGSGSETVHGRLKYCLRPTTLVGALNRPQQVHRLDASTGGLLMVAKTHHALRALTADLHHRRMSKRYCALVKGELNGSGTINTPLSGKPCLTSFRVLPTASASATAMVPVTSLATAAIDKGALAVPPATGCSSASAAAVVTAANTANGGRQQRMLSKVLLWPHTGRTHQLRKHMAYLGTPILGDPRYRGLARKVAGDRCLAAAGSAAAAAAADTSGVAGSTCHSAAATASASFGKEIAGVGDSSFERELVLRGTGADDMSDEELAVKVLSAAERRPEHALTSAEMGRSYLHAEAGNEDCEVYRPPADVGWVLAVTAAAAAAEVEGSGGSSCDVDVLGDGLPVSLCLWAVGLRFRHPDSGKNIEVDISEWADVVYEEIFRRDTAAA</sequence>
<dbReference type="AlphaFoldDB" id="A0A8J4B4H8"/>
<feature type="compositionally biased region" description="Pro residues" evidence="2">
    <location>
        <begin position="136"/>
        <end position="155"/>
    </location>
</feature>
<dbReference type="InterPro" id="IPR050188">
    <property type="entry name" value="RluA_PseudoU_synthase"/>
</dbReference>
<dbReference type="InterPro" id="IPR006145">
    <property type="entry name" value="PsdUridine_synth_RsuA/RluA"/>
</dbReference>
<evidence type="ECO:0000256" key="1">
    <source>
        <dbReference type="ARBA" id="ARBA00010876"/>
    </source>
</evidence>
<feature type="compositionally biased region" description="Low complexity" evidence="2">
    <location>
        <begin position="156"/>
        <end position="176"/>
    </location>
</feature>
<comment type="caution">
    <text evidence="4">The sequence shown here is derived from an EMBL/GenBank/DDBJ whole genome shotgun (WGS) entry which is preliminary data.</text>
</comment>
<dbReference type="CDD" id="cd02869">
    <property type="entry name" value="PseudoU_synth_RluA_like"/>
    <property type="match status" value="1"/>
</dbReference>
<dbReference type="PANTHER" id="PTHR21600:SF87">
    <property type="entry name" value="RNA PSEUDOURIDYLATE SYNTHASE DOMAIN-CONTAINING PROTEIN 1"/>
    <property type="match status" value="1"/>
</dbReference>
<comment type="similarity">
    <text evidence="1">Belongs to the pseudouridine synthase RluA family.</text>
</comment>
<dbReference type="Proteomes" id="UP000747399">
    <property type="component" value="Unassembled WGS sequence"/>
</dbReference>
<proteinExistence type="inferred from homology"/>
<dbReference type="Gene3D" id="3.30.2350.10">
    <property type="entry name" value="Pseudouridine synthase"/>
    <property type="match status" value="1"/>
</dbReference>
<feature type="domain" description="Pseudouridine synthase RsuA/RluA-like" evidence="3">
    <location>
        <begin position="367"/>
        <end position="554"/>
    </location>
</feature>
<dbReference type="SUPFAM" id="SSF55120">
    <property type="entry name" value="Pseudouridine synthase"/>
    <property type="match status" value="1"/>
</dbReference>
<evidence type="ECO:0000259" key="3">
    <source>
        <dbReference type="Pfam" id="PF00849"/>
    </source>
</evidence>
<name>A0A8J4B4H8_9CHLO</name>